<protein>
    <recommendedName>
        <fullName evidence="2">Ribosomal silencing factor RsfS</fullName>
    </recommendedName>
</protein>
<evidence type="ECO:0000256" key="3">
    <source>
        <dbReference type="SAM" id="MobiDB-lite"/>
    </source>
</evidence>
<dbReference type="GO" id="GO:0017148">
    <property type="term" value="P:negative regulation of translation"/>
    <property type="evidence" value="ECO:0007669"/>
    <property type="project" value="UniProtKB-UniRule"/>
</dbReference>
<feature type="region of interest" description="Disordered" evidence="3">
    <location>
        <begin position="1"/>
        <end position="41"/>
    </location>
</feature>
<dbReference type="NCBIfam" id="TIGR00090">
    <property type="entry name" value="rsfS_iojap_ybeB"/>
    <property type="match status" value="1"/>
</dbReference>
<comment type="similarity">
    <text evidence="1 2">Belongs to the Iojap/RsfS family.</text>
</comment>
<evidence type="ECO:0000313" key="5">
    <source>
        <dbReference type="Proteomes" id="UP000004949"/>
    </source>
</evidence>
<name>G6XKM7_9PROT</name>
<keyword evidence="2" id="KW-0963">Cytoplasm</keyword>
<dbReference type="HAMAP" id="MF_01477">
    <property type="entry name" value="Iojap_RsfS"/>
    <property type="match status" value="1"/>
</dbReference>
<dbReference type="GO" id="GO:0042256">
    <property type="term" value="P:cytosolic ribosome assembly"/>
    <property type="evidence" value="ECO:0007669"/>
    <property type="project" value="UniProtKB-UniRule"/>
</dbReference>
<dbReference type="eggNOG" id="COG0799">
    <property type="taxonomic scope" value="Bacteria"/>
</dbReference>
<dbReference type="GO" id="GO:0090071">
    <property type="term" value="P:negative regulation of ribosome biogenesis"/>
    <property type="evidence" value="ECO:0007669"/>
    <property type="project" value="UniProtKB-UniRule"/>
</dbReference>
<dbReference type="PATRIC" id="fig|1088869.3.peg.2037"/>
<dbReference type="AlphaFoldDB" id="G6XKM7"/>
<comment type="function">
    <text evidence="2">Functions as a ribosomal silencing factor. Interacts with ribosomal protein uL14 (rplN), blocking formation of intersubunit bridge B8. Prevents association of the 30S and 50S ribosomal subunits and the formation of functional ribosomes, thus repressing translation.</text>
</comment>
<dbReference type="STRING" id="1088869.GMO_20430"/>
<dbReference type="EMBL" id="AGQV01000006">
    <property type="protein sequence ID" value="EHH67823.1"/>
    <property type="molecule type" value="Genomic_DNA"/>
</dbReference>
<keyword evidence="2" id="KW-0810">Translation regulation</keyword>
<reference evidence="4 5" key="1">
    <citation type="submission" date="2011-10" db="EMBL/GenBank/DDBJ databases">
        <title>Genome sequence of Gluconobacter morbifer G707, isolated from Drosophila gut.</title>
        <authorList>
            <person name="Lee W.-J."/>
            <person name="Kim E.-K."/>
        </authorList>
    </citation>
    <scope>NUCLEOTIDE SEQUENCE [LARGE SCALE GENOMIC DNA]</scope>
    <source>
        <strain evidence="4 5">G707</strain>
    </source>
</reference>
<dbReference type="GO" id="GO:0005737">
    <property type="term" value="C:cytoplasm"/>
    <property type="evidence" value="ECO:0007669"/>
    <property type="project" value="UniProtKB-SubCell"/>
</dbReference>
<gene>
    <name evidence="2" type="primary">rsfS</name>
    <name evidence="4" type="ORF">GMO_20430</name>
</gene>
<comment type="subcellular location">
    <subcellularLocation>
        <location evidence="2">Cytoplasm</location>
    </subcellularLocation>
</comment>
<accession>G6XKM7</accession>
<dbReference type="Proteomes" id="UP000004949">
    <property type="component" value="Unassembled WGS sequence"/>
</dbReference>
<dbReference type="GO" id="GO:0043023">
    <property type="term" value="F:ribosomal large subunit binding"/>
    <property type="evidence" value="ECO:0007669"/>
    <property type="project" value="TreeGrafter"/>
</dbReference>
<evidence type="ECO:0000313" key="4">
    <source>
        <dbReference type="EMBL" id="EHH67823.1"/>
    </source>
</evidence>
<comment type="caution">
    <text evidence="4">The sequence shown here is derived from an EMBL/GenBank/DDBJ whole genome shotgun (WGS) entry which is preliminary data.</text>
</comment>
<dbReference type="PANTHER" id="PTHR21043:SF0">
    <property type="entry name" value="MITOCHONDRIAL ASSEMBLY OF RIBOSOMAL LARGE SUBUNIT PROTEIN 1"/>
    <property type="match status" value="1"/>
</dbReference>
<proteinExistence type="inferred from homology"/>
<sequence>MSGTGSGVKTIIKTTSTDPQVPVTPRKKAAAAGPKKAAAKRTKAQPDVLTKLLGIITASLEDDKAEDIVVLDLVGRASFADSMVIATGLADRQIASMAHHIERKLGEEGHKNILVEGANGSDWVLLDAGDIVVHLFKPESRELYALERMWGADLDALDAEEVAVGQGSDEQD</sequence>
<organism evidence="4 5">
    <name type="scientific">Gluconobacter morbifer G707</name>
    <dbReference type="NCBI Taxonomy" id="1088869"/>
    <lineage>
        <taxon>Bacteria</taxon>
        <taxon>Pseudomonadati</taxon>
        <taxon>Pseudomonadota</taxon>
        <taxon>Alphaproteobacteria</taxon>
        <taxon>Acetobacterales</taxon>
        <taxon>Acetobacteraceae</taxon>
        <taxon>Gluconobacter</taxon>
    </lineage>
</organism>
<keyword evidence="5" id="KW-1185">Reference proteome</keyword>
<keyword evidence="2" id="KW-0678">Repressor</keyword>
<comment type="subunit">
    <text evidence="2">Interacts with ribosomal protein uL14 (rplN).</text>
</comment>
<dbReference type="Gene3D" id="3.30.460.10">
    <property type="entry name" value="Beta Polymerase, domain 2"/>
    <property type="match status" value="1"/>
</dbReference>
<dbReference type="Pfam" id="PF02410">
    <property type="entry name" value="RsfS"/>
    <property type="match status" value="1"/>
</dbReference>
<evidence type="ECO:0000256" key="2">
    <source>
        <dbReference type="HAMAP-Rule" id="MF_01477"/>
    </source>
</evidence>
<evidence type="ECO:0000256" key="1">
    <source>
        <dbReference type="ARBA" id="ARBA00010574"/>
    </source>
</evidence>
<dbReference type="InterPro" id="IPR043519">
    <property type="entry name" value="NT_sf"/>
</dbReference>
<dbReference type="SUPFAM" id="SSF81301">
    <property type="entry name" value="Nucleotidyltransferase"/>
    <property type="match status" value="1"/>
</dbReference>
<dbReference type="InterPro" id="IPR004394">
    <property type="entry name" value="Iojap/RsfS/C7orf30"/>
</dbReference>
<dbReference type="PANTHER" id="PTHR21043">
    <property type="entry name" value="IOJAP SUPERFAMILY ORTHOLOG"/>
    <property type="match status" value="1"/>
</dbReference>